<gene>
    <name evidence="2" type="ORF">ACJEBI_19970</name>
</gene>
<organism evidence="2 3">
    <name type="scientific">Bacillus salipaludis</name>
    <dbReference type="NCBI Taxonomy" id="2547811"/>
    <lineage>
        <taxon>Bacteria</taxon>
        <taxon>Bacillati</taxon>
        <taxon>Bacillota</taxon>
        <taxon>Bacilli</taxon>
        <taxon>Bacillales</taxon>
        <taxon>Bacillaceae</taxon>
        <taxon>Bacillus</taxon>
    </lineage>
</organism>
<evidence type="ECO:0000259" key="1">
    <source>
        <dbReference type="Pfam" id="PF06713"/>
    </source>
</evidence>
<evidence type="ECO:0000313" key="2">
    <source>
        <dbReference type="EMBL" id="MFK9093746.1"/>
    </source>
</evidence>
<name>A0ABW8RK05_9BACI</name>
<dbReference type="Pfam" id="PF06713">
    <property type="entry name" value="bPH_4"/>
    <property type="match status" value="1"/>
</dbReference>
<reference evidence="2 3" key="1">
    <citation type="submission" date="2024-11" db="EMBL/GenBank/DDBJ databases">
        <authorList>
            <person name="Lucas J.A."/>
        </authorList>
    </citation>
    <scope>NUCLEOTIDE SEQUENCE [LARGE SCALE GENOMIC DNA]</scope>
    <source>
        <strain evidence="2 3">Z 5.4</strain>
    </source>
</reference>
<dbReference type="EMBL" id="JBJHQH010000016">
    <property type="protein sequence ID" value="MFK9093746.1"/>
    <property type="molecule type" value="Genomic_DNA"/>
</dbReference>
<feature type="domain" description="Uncharacterized protein YyaB-like PH" evidence="1">
    <location>
        <begin position="2"/>
        <end position="51"/>
    </location>
</feature>
<dbReference type="Proteomes" id="UP001623041">
    <property type="component" value="Unassembled WGS sequence"/>
</dbReference>
<evidence type="ECO:0000313" key="3">
    <source>
        <dbReference type="Proteomes" id="UP001623041"/>
    </source>
</evidence>
<sequence>MTIKSIRKTRNPLSSPTLLLNRLEIHYGTWGAMLISPKNEEQFCEDLSKINSKIEINF</sequence>
<accession>A0ABW8RK05</accession>
<protein>
    <submittedName>
        <fullName evidence="2">PH domain-containing protein</fullName>
    </submittedName>
</protein>
<proteinExistence type="predicted"/>
<keyword evidence="3" id="KW-1185">Reference proteome</keyword>
<comment type="caution">
    <text evidence="2">The sequence shown here is derived from an EMBL/GenBank/DDBJ whole genome shotgun (WGS) entry which is preliminary data.</text>
</comment>
<dbReference type="RefSeq" id="WP_406582238.1">
    <property type="nucleotide sequence ID" value="NZ_JBJHQH010000016.1"/>
</dbReference>
<dbReference type="InterPro" id="IPR009589">
    <property type="entry name" value="PH_YyaB-like"/>
</dbReference>